<evidence type="ECO:0000256" key="4">
    <source>
        <dbReference type="ARBA" id="ARBA00022692"/>
    </source>
</evidence>
<gene>
    <name evidence="10" type="primary">LOC108735813</name>
</gene>
<feature type="transmembrane region" description="Helical" evidence="8">
    <location>
        <begin position="474"/>
        <end position="495"/>
    </location>
</feature>
<evidence type="ECO:0000256" key="5">
    <source>
        <dbReference type="ARBA" id="ARBA00022989"/>
    </source>
</evidence>
<dbReference type="RefSeq" id="XP_025830983.1">
    <property type="nucleotide sequence ID" value="XM_025975198.1"/>
</dbReference>
<dbReference type="GO" id="GO:0005886">
    <property type="term" value="C:plasma membrane"/>
    <property type="evidence" value="ECO:0007669"/>
    <property type="project" value="UniProtKB-SubCell"/>
</dbReference>
<accession>A0A7F5R5G8</accession>
<comment type="subcellular location">
    <subcellularLocation>
        <location evidence="1">Cell membrane</location>
    </subcellularLocation>
</comment>
<evidence type="ECO:0000256" key="3">
    <source>
        <dbReference type="ARBA" id="ARBA00022475"/>
    </source>
</evidence>
<sequence length="565" mass="64682">MKGFGGIWQKFLRRTYSAVNTRECPERGRREQEANCKSILTIAFIGAIAVGSGFFVLFVQPYDILFKLKCTFSDGGEIFEMWRKPPVDLYLRVFLFNVTNREAFLRGEEKLKVQEVGPYVYKELMTHENITFNDNGTVSAIPKHPLVWVPELSEGRREDDILVLPNIALLSIAHVVSDESYFTRLGLNLLIRQTNSLPLIEMTAREFMFGYKSALMTVGNTFMSSWIYFDKLGLIDRMYDFDGDFETVFTGEDDVTKAGLIDKYRGETKIPQWDNPCGNIQNASDGTKFKGNLKPNETILFFRKSMCRTQILEKVGETTSSGLKGYVYHFKENSNDNGKYYPENKCFCSSDRCLPPGLLDVHGCYYGFPIALSYPHFYKADPVVFEKTEGSKPDPEKHTSFFVINPESGLPLDVAVRMQINMALGSISTIANTERFSNMVLPLLWTEIRMYTLPNSLASRFNLYLNVLPVVQVAAMYALFFMGAAFFLVSIVRYFRKKRRSGTPSRTPWIDEEIPSSIERKLSYIPDTRKKMNAKELEVYFNSLIAPLNQELEHHEIIETKESQG</sequence>
<dbReference type="InterPro" id="IPR002159">
    <property type="entry name" value="CD36_fam"/>
</dbReference>
<dbReference type="GeneID" id="108735813"/>
<dbReference type="GO" id="GO:0005044">
    <property type="term" value="F:scavenger receptor activity"/>
    <property type="evidence" value="ECO:0007669"/>
    <property type="project" value="TreeGrafter"/>
</dbReference>
<dbReference type="FunCoup" id="A0A7F5R5G8">
    <property type="interactions" value="11"/>
</dbReference>
<keyword evidence="6 8" id="KW-0472">Membrane</keyword>
<reference evidence="10" key="1">
    <citation type="submission" date="2025-08" db="UniProtKB">
        <authorList>
            <consortium name="RefSeq"/>
        </authorList>
    </citation>
    <scope>IDENTIFICATION</scope>
    <source>
        <tissue evidence="10">Entire body</tissue>
    </source>
</reference>
<keyword evidence="9" id="KW-1185">Reference proteome</keyword>
<dbReference type="PANTHER" id="PTHR11923">
    <property type="entry name" value="SCAVENGER RECEPTOR CLASS B TYPE-1 SR-B1"/>
    <property type="match status" value="1"/>
</dbReference>
<evidence type="ECO:0000256" key="8">
    <source>
        <dbReference type="SAM" id="Phobius"/>
    </source>
</evidence>
<proteinExistence type="inferred from homology"/>
<dbReference type="GO" id="GO:0005737">
    <property type="term" value="C:cytoplasm"/>
    <property type="evidence" value="ECO:0007669"/>
    <property type="project" value="TreeGrafter"/>
</dbReference>
<dbReference type="AlphaFoldDB" id="A0A7F5R5G8"/>
<evidence type="ECO:0000256" key="2">
    <source>
        <dbReference type="ARBA" id="ARBA00010532"/>
    </source>
</evidence>
<name>A0A7F5R5G8_AGRPL</name>
<dbReference type="InParanoid" id="A0A7F5R5G8"/>
<dbReference type="PRINTS" id="PR01609">
    <property type="entry name" value="CD36FAMILY"/>
</dbReference>
<evidence type="ECO:0000256" key="1">
    <source>
        <dbReference type="ARBA" id="ARBA00004236"/>
    </source>
</evidence>
<dbReference type="PANTHER" id="PTHR11923:SF67">
    <property type="entry name" value="RE68569P"/>
    <property type="match status" value="1"/>
</dbReference>
<dbReference type="KEGG" id="apln:108735813"/>
<keyword evidence="4 8" id="KW-0812">Transmembrane</keyword>
<evidence type="ECO:0000313" key="9">
    <source>
        <dbReference type="Proteomes" id="UP000192223"/>
    </source>
</evidence>
<dbReference type="OrthoDB" id="18585at2759"/>
<keyword evidence="3" id="KW-1003">Cell membrane</keyword>
<comment type="similarity">
    <text evidence="2">Belongs to the CD36 family.</text>
</comment>
<evidence type="ECO:0000256" key="6">
    <source>
        <dbReference type="ARBA" id="ARBA00023136"/>
    </source>
</evidence>
<organism evidence="9 10">
    <name type="scientific">Agrilus planipennis</name>
    <name type="common">Emerald ash borer</name>
    <name type="synonym">Agrilus marcopoli</name>
    <dbReference type="NCBI Taxonomy" id="224129"/>
    <lineage>
        <taxon>Eukaryota</taxon>
        <taxon>Metazoa</taxon>
        <taxon>Ecdysozoa</taxon>
        <taxon>Arthropoda</taxon>
        <taxon>Hexapoda</taxon>
        <taxon>Insecta</taxon>
        <taxon>Pterygota</taxon>
        <taxon>Neoptera</taxon>
        <taxon>Endopterygota</taxon>
        <taxon>Coleoptera</taxon>
        <taxon>Polyphaga</taxon>
        <taxon>Elateriformia</taxon>
        <taxon>Buprestoidea</taxon>
        <taxon>Buprestidae</taxon>
        <taxon>Agrilinae</taxon>
        <taxon>Agrilus</taxon>
    </lineage>
</organism>
<feature type="transmembrane region" description="Helical" evidence="8">
    <location>
        <begin position="39"/>
        <end position="59"/>
    </location>
</feature>
<keyword evidence="7" id="KW-0325">Glycoprotein</keyword>
<dbReference type="Pfam" id="PF01130">
    <property type="entry name" value="CD36"/>
    <property type="match status" value="1"/>
</dbReference>
<evidence type="ECO:0000313" key="10">
    <source>
        <dbReference type="RefSeq" id="XP_025830983.1"/>
    </source>
</evidence>
<dbReference type="Proteomes" id="UP000192223">
    <property type="component" value="Unplaced"/>
</dbReference>
<evidence type="ECO:0000256" key="7">
    <source>
        <dbReference type="ARBA" id="ARBA00023180"/>
    </source>
</evidence>
<keyword evidence="5 8" id="KW-1133">Transmembrane helix</keyword>
<keyword evidence="10" id="KW-0675">Receptor</keyword>
<protein>
    <submittedName>
        <fullName evidence="10">Scavenger receptor class B member 1 isoform X1</fullName>
    </submittedName>
</protein>